<organism evidence="4 5">
    <name type="scientific">Stylonychia lemnae</name>
    <name type="common">Ciliate</name>
    <dbReference type="NCBI Taxonomy" id="5949"/>
    <lineage>
        <taxon>Eukaryota</taxon>
        <taxon>Sar</taxon>
        <taxon>Alveolata</taxon>
        <taxon>Ciliophora</taxon>
        <taxon>Intramacronucleata</taxon>
        <taxon>Spirotrichea</taxon>
        <taxon>Stichotrichia</taxon>
        <taxon>Sporadotrichida</taxon>
        <taxon>Oxytrichidae</taxon>
        <taxon>Stylonychinae</taxon>
        <taxon>Stylonychia</taxon>
    </lineage>
</organism>
<reference evidence="4 5" key="1">
    <citation type="submission" date="2014-06" db="EMBL/GenBank/DDBJ databases">
        <authorList>
            <person name="Swart Estienne"/>
        </authorList>
    </citation>
    <scope>NUCLEOTIDE SEQUENCE [LARGE SCALE GENOMIC DNA]</scope>
    <source>
        <strain evidence="4 5">130c</strain>
    </source>
</reference>
<dbReference type="Pfam" id="PF13499">
    <property type="entry name" value="EF-hand_7"/>
    <property type="match status" value="1"/>
</dbReference>
<dbReference type="InterPro" id="IPR011992">
    <property type="entry name" value="EF-hand-dom_pair"/>
</dbReference>
<feature type="coiled-coil region" evidence="2">
    <location>
        <begin position="342"/>
        <end position="376"/>
    </location>
</feature>
<keyword evidence="5" id="KW-1185">Reference proteome</keyword>
<evidence type="ECO:0000256" key="1">
    <source>
        <dbReference type="ARBA" id="ARBA00022837"/>
    </source>
</evidence>
<dbReference type="InParanoid" id="A0A078AWQ0"/>
<dbReference type="Gene3D" id="1.10.238.10">
    <property type="entry name" value="EF-hand"/>
    <property type="match status" value="1"/>
</dbReference>
<accession>A0A078AWQ0</accession>
<dbReference type="EMBL" id="CCKQ01014800">
    <property type="protein sequence ID" value="CDW86589.1"/>
    <property type="molecule type" value="Genomic_DNA"/>
</dbReference>
<gene>
    <name evidence="4" type="primary">Contig9618.g10283</name>
    <name evidence="4" type="ORF">STYLEM_15686</name>
</gene>
<name>A0A078AWQ0_STYLE</name>
<dbReference type="SMART" id="SM00054">
    <property type="entry name" value="EFh"/>
    <property type="match status" value="2"/>
</dbReference>
<keyword evidence="1" id="KW-0106">Calcium</keyword>
<dbReference type="Proteomes" id="UP000039865">
    <property type="component" value="Unassembled WGS sequence"/>
</dbReference>
<dbReference type="GO" id="GO:0005509">
    <property type="term" value="F:calcium ion binding"/>
    <property type="evidence" value="ECO:0007669"/>
    <property type="project" value="InterPro"/>
</dbReference>
<evidence type="ECO:0000259" key="3">
    <source>
        <dbReference type="PROSITE" id="PS50222"/>
    </source>
</evidence>
<dbReference type="OrthoDB" id="26525at2759"/>
<evidence type="ECO:0000313" key="5">
    <source>
        <dbReference type="Proteomes" id="UP000039865"/>
    </source>
</evidence>
<proteinExistence type="predicted"/>
<dbReference type="InterPro" id="IPR002048">
    <property type="entry name" value="EF_hand_dom"/>
</dbReference>
<evidence type="ECO:0000313" key="4">
    <source>
        <dbReference type="EMBL" id="CDW86589.1"/>
    </source>
</evidence>
<evidence type="ECO:0000256" key="2">
    <source>
        <dbReference type="SAM" id="Coils"/>
    </source>
</evidence>
<keyword evidence="2" id="KW-0175">Coiled coil</keyword>
<dbReference type="PROSITE" id="PS00018">
    <property type="entry name" value="EF_HAND_1"/>
    <property type="match status" value="1"/>
</dbReference>
<feature type="domain" description="EF-hand" evidence="3">
    <location>
        <begin position="267"/>
        <end position="302"/>
    </location>
</feature>
<sequence length="522" mass="61128">MFEDQKLIQEGVLRDKDFDSLCAKNYLDPIKGTKSTYRLYSSEGIIYFATAALEFDWAYKQQTEFWNLNQISNNLFGKKVYRCQGVWWFAPKWIMQKIPPGVYHVYIRHGNSNVGPVCRFIHYKGIGSEEKFGEVPLSNAQIPFQKNFNKLIATYAATLDLSDAEELTNIEIMLFREAQQVQDYLVEGSILVPVQSLDKLPSYYLKLQMDDEILDIDWKLPVQQIELVIPKFDQESDDDFDKPALSKSEEQFKDINFKEFDKDVVEKIKNVFIELWNYYDVNKNGYLDKQEFKNFMRNVFQKIQYPVDEIQIENYFERSDTDSTGQVTKFQLEWLLKQVIRIQVQLQDQQEAQNEIRKLELELKAQNQSAKDLEKKYEDGDINIEGTISILIEGEILQIEDFPVQNLIQKEGKWRIEGSNEATIIINFEEEIEFNVVGIKSADDCPEMDPVIIEIQLMKDLNYEEVVKKDNLMFDERFQNRLFEVNEFGVKAKGLWIYLKSGSDKGLQLSQIKVVKSVGLIK</sequence>
<dbReference type="PROSITE" id="PS50222">
    <property type="entry name" value="EF_HAND_2"/>
    <property type="match status" value="1"/>
</dbReference>
<dbReference type="SUPFAM" id="SSF47473">
    <property type="entry name" value="EF-hand"/>
    <property type="match status" value="1"/>
</dbReference>
<dbReference type="InterPro" id="IPR018247">
    <property type="entry name" value="EF_Hand_1_Ca_BS"/>
</dbReference>
<dbReference type="AlphaFoldDB" id="A0A078AWQ0"/>
<protein>
    <recommendedName>
        <fullName evidence="3">EF-hand domain-containing protein</fullName>
    </recommendedName>
</protein>